<dbReference type="InterPro" id="IPR002125">
    <property type="entry name" value="CMP_dCMP_dom"/>
</dbReference>
<dbReference type="InterPro" id="IPR000719">
    <property type="entry name" value="Prot_kinase_dom"/>
</dbReference>
<dbReference type="SUPFAM" id="SSF53927">
    <property type="entry name" value="Cytidine deaminase-like"/>
    <property type="match status" value="1"/>
</dbReference>
<dbReference type="InterPro" id="IPR008271">
    <property type="entry name" value="Ser/Thr_kinase_AS"/>
</dbReference>
<evidence type="ECO:0000259" key="27">
    <source>
        <dbReference type="PROSITE" id="PS51747"/>
    </source>
</evidence>
<reference evidence="28 29" key="1">
    <citation type="submission" date="2020-05" db="EMBL/GenBank/DDBJ databases">
        <title>Identification and distribution of gene clusters putatively required for synthesis of sphingolipid metabolism inhibitors in phylogenetically diverse species of the filamentous fungus Fusarium.</title>
        <authorList>
            <person name="Kim H.-S."/>
            <person name="Busman M."/>
            <person name="Brown D.W."/>
            <person name="Divon H."/>
            <person name="Uhlig S."/>
            <person name="Proctor R.H."/>
        </authorList>
    </citation>
    <scope>NUCLEOTIDE SEQUENCE [LARGE SCALE GENOMIC DNA]</scope>
    <source>
        <strain evidence="28 29">NRRL 25311</strain>
    </source>
</reference>
<dbReference type="GO" id="GO:0038066">
    <property type="term" value="P:p38MAPK cascade"/>
    <property type="evidence" value="ECO:0007669"/>
    <property type="project" value="TreeGrafter"/>
</dbReference>
<evidence type="ECO:0000256" key="2">
    <source>
        <dbReference type="ARBA" id="ARBA00003949"/>
    </source>
</evidence>
<feature type="region of interest" description="Disordered" evidence="25">
    <location>
        <begin position="57"/>
        <end position="103"/>
    </location>
</feature>
<dbReference type="FunFam" id="1.10.510.10:FF:000482">
    <property type="entry name" value="MAP kinase kinase kinase"/>
    <property type="match status" value="1"/>
</dbReference>
<proteinExistence type="inferred from homology"/>
<accession>A0A8H5UAK3</accession>
<keyword evidence="9 23" id="KW-0479">Metal-binding</keyword>
<evidence type="ECO:0000256" key="25">
    <source>
        <dbReference type="SAM" id="MobiDB-lite"/>
    </source>
</evidence>
<evidence type="ECO:0000313" key="29">
    <source>
        <dbReference type="Proteomes" id="UP000562682"/>
    </source>
</evidence>
<evidence type="ECO:0000256" key="14">
    <source>
        <dbReference type="ARBA" id="ARBA00022840"/>
    </source>
</evidence>
<dbReference type="Proteomes" id="UP000562682">
    <property type="component" value="Unassembled WGS sequence"/>
</dbReference>
<dbReference type="InterPro" id="IPR016193">
    <property type="entry name" value="Cytidine_deaminase-like"/>
</dbReference>
<dbReference type="SUPFAM" id="SSF56112">
    <property type="entry name" value="Protein kinase-like (PK-like)"/>
    <property type="match status" value="1"/>
</dbReference>
<dbReference type="GO" id="GO:0004707">
    <property type="term" value="F:MAP kinase activity"/>
    <property type="evidence" value="ECO:0007669"/>
    <property type="project" value="UniProtKB-EC"/>
</dbReference>
<evidence type="ECO:0000256" key="22">
    <source>
        <dbReference type="PIRSR" id="PIRSR606262-2"/>
    </source>
</evidence>
<evidence type="ECO:0000256" key="3">
    <source>
        <dbReference type="ARBA" id="ARBA00006529"/>
    </source>
</evidence>
<evidence type="ECO:0000256" key="12">
    <source>
        <dbReference type="ARBA" id="ARBA00022801"/>
    </source>
</evidence>
<comment type="cofactor">
    <cofactor evidence="1 23">
        <name>Zn(2+)</name>
        <dbReference type="ChEBI" id="CHEBI:29105"/>
    </cofactor>
</comment>
<feature type="compositionally biased region" description="Polar residues" evidence="25">
    <location>
        <begin position="225"/>
        <end position="246"/>
    </location>
</feature>
<dbReference type="NCBIfam" id="NF004064">
    <property type="entry name" value="PRK05578.1"/>
    <property type="match status" value="1"/>
</dbReference>
<feature type="region of interest" description="Disordered" evidence="25">
    <location>
        <begin position="141"/>
        <end position="207"/>
    </location>
</feature>
<comment type="caution">
    <text evidence="28">The sequence shown here is derived from an EMBL/GenBank/DDBJ whole genome shotgun (WGS) entry which is preliminary data.</text>
</comment>
<dbReference type="PROSITE" id="PS00107">
    <property type="entry name" value="PROTEIN_KINASE_ATP"/>
    <property type="match status" value="1"/>
</dbReference>
<comment type="catalytic activity">
    <reaction evidence="16">
        <text>L-threonyl-[protein] + ATP = O-phospho-L-threonyl-[protein] + ADP + H(+)</text>
        <dbReference type="Rhea" id="RHEA:46608"/>
        <dbReference type="Rhea" id="RHEA-COMP:11060"/>
        <dbReference type="Rhea" id="RHEA-COMP:11605"/>
        <dbReference type="ChEBI" id="CHEBI:15378"/>
        <dbReference type="ChEBI" id="CHEBI:30013"/>
        <dbReference type="ChEBI" id="CHEBI:30616"/>
        <dbReference type="ChEBI" id="CHEBI:61977"/>
        <dbReference type="ChEBI" id="CHEBI:456216"/>
        <dbReference type="EC" id="2.7.11.24"/>
    </reaction>
    <physiologicalReaction direction="left-to-right" evidence="16">
        <dbReference type="Rhea" id="RHEA:46609"/>
    </physiologicalReaction>
</comment>
<dbReference type="GO" id="GO:0005737">
    <property type="term" value="C:cytoplasm"/>
    <property type="evidence" value="ECO:0007669"/>
    <property type="project" value="InterPro"/>
</dbReference>
<comment type="similarity">
    <text evidence="3">Belongs to the protein kinase superfamily. STE Ser/Thr protein kinase family. MAP kinase kinase kinase subfamily.</text>
</comment>
<feature type="compositionally biased region" description="Polar residues" evidence="25">
    <location>
        <begin position="1374"/>
        <end position="1391"/>
    </location>
</feature>
<dbReference type="InterPro" id="IPR050538">
    <property type="entry name" value="MAP_kinase_kinase_kinase"/>
</dbReference>
<keyword evidence="29" id="KW-1185">Reference proteome</keyword>
<evidence type="ECO:0000256" key="15">
    <source>
        <dbReference type="ARBA" id="ARBA00032005"/>
    </source>
</evidence>
<evidence type="ECO:0000256" key="5">
    <source>
        <dbReference type="ARBA" id="ARBA00012411"/>
    </source>
</evidence>
<name>A0A8H5UAK3_9HYPO</name>
<feature type="domain" description="CMP/dCMP-type deaminase" evidence="27">
    <location>
        <begin position="1483"/>
        <end position="1610"/>
    </location>
</feature>
<comment type="similarity">
    <text evidence="4">Belongs to the cytidine and deoxycytidylate deaminase family.</text>
</comment>
<comment type="catalytic activity">
    <reaction evidence="17">
        <text>L-seryl-[protein] + ATP = O-phospho-L-seryl-[protein] + ADP + H(+)</text>
        <dbReference type="Rhea" id="RHEA:17989"/>
        <dbReference type="Rhea" id="RHEA-COMP:9863"/>
        <dbReference type="Rhea" id="RHEA-COMP:11604"/>
        <dbReference type="ChEBI" id="CHEBI:15378"/>
        <dbReference type="ChEBI" id="CHEBI:29999"/>
        <dbReference type="ChEBI" id="CHEBI:30616"/>
        <dbReference type="ChEBI" id="CHEBI:83421"/>
        <dbReference type="ChEBI" id="CHEBI:456216"/>
        <dbReference type="EC" id="2.7.11.24"/>
    </reaction>
    <physiologicalReaction direction="left-to-right" evidence="17">
        <dbReference type="Rhea" id="RHEA:17990"/>
    </physiologicalReaction>
</comment>
<evidence type="ECO:0000256" key="24">
    <source>
        <dbReference type="PROSITE-ProRule" id="PRU10141"/>
    </source>
</evidence>
<dbReference type="PROSITE" id="PS00903">
    <property type="entry name" value="CYT_DCMP_DEAMINASES_1"/>
    <property type="match status" value="1"/>
</dbReference>
<feature type="active site" description="Proton donor" evidence="21">
    <location>
        <position position="1537"/>
    </location>
</feature>
<feature type="binding site" evidence="23">
    <location>
        <position position="1571"/>
    </location>
    <ligand>
        <name>Zn(2+)</name>
        <dbReference type="ChEBI" id="CHEBI:29105"/>
        <note>catalytic</note>
    </ligand>
</feature>
<evidence type="ECO:0000256" key="21">
    <source>
        <dbReference type="PIRSR" id="PIRSR606262-1"/>
    </source>
</evidence>
<dbReference type="GO" id="GO:0008270">
    <property type="term" value="F:zinc ion binding"/>
    <property type="evidence" value="ECO:0007669"/>
    <property type="project" value="InterPro"/>
</dbReference>
<comment type="catalytic activity">
    <reaction evidence="18">
        <text>cytidine + H2O + H(+) = uridine + NH4(+)</text>
        <dbReference type="Rhea" id="RHEA:16069"/>
        <dbReference type="ChEBI" id="CHEBI:15377"/>
        <dbReference type="ChEBI" id="CHEBI:15378"/>
        <dbReference type="ChEBI" id="CHEBI:16704"/>
        <dbReference type="ChEBI" id="CHEBI:17562"/>
        <dbReference type="ChEBI" id="CHEBI:28938"/>
        <dbReference type="EC" id="3.5.4.5"/>
    </reaction>
</comment>
<dbReference type="GO" id="GO:0004709">
    <property type="term" value="F:MAP kinase kinase kinase activity"/>
    <property type="evidence" value="ECO:0007669"/>
    <property type="project" value="InterPro"/>
</dbReference>
<dbReference type="PROSITE" id="PS51747">
    <property type="entry name" value="CYT_DCMP_DEAMINASES_2"/>
    <property type="match status" value="1"/>
</dbReference>
<evidence type="ECO:0000256" key="11">
    <source>
        <dbReference type="ARBA" id="ARBA00022777"/>
    </source>
</evidence>
<keyword evidence="13 23" id="KW-0862">Zinc</keyword>
<feature type="region of interest" description="Disordered" evidence="25">
    <location>
        <begin position="1369"/>
        <end position="1400"/>
    </location>
</feature>
<evidence type="ECO:0000256" key="18">
    <source>
        <dbReference type="ARBA" id="ARBA00049558"/>
    </source>
</evidence>
<dbReference type="GO" id="GO:0055086">
    <property type="term" value="P:nucleobase-containing small molecule metabolic process"/>
    <property type="evidence" value="ECO:0007669"/>
    <property type="project" value="UniProtKB-ARBA"/>
</dbReference>
<feature type="compositionally biased region" description="Polar residues" evidence="25">
    <location>
        <begin position="185"/>
        <end position="196"/>
    </location>
</feature>
<dbReference type="GO" id="GO:0004126">
    <property type="term" value="F:cytidine deaminase activity"/>
    <property type="evidence" value="ECO:0007669"/>
    <property type="project" value="UniProtKB-EC"/>
</dbReference>
<dbReference type="GO" id="GO:0005524">
    <property type="term" value="F:ATP binding"/>
    <property type="evidence" value="ECO:0007669"/>
    <property type="project" value="UniProtKB-UniRule"/>
</dbReference>
<comment type="subunit">
    <text evidence="20">Interacts with by SSK1.</text>
</comment>
<evidence type="ECO:0000256" key="8">
    <source>
        <dbReference type="ARBA" id="ARBA00022679"/>
    </source>
</evidence>
<dbReference type="PROSITE" id="PS50011">
    <property type="entry name" value="PROTEIN_KINASE_DOM"/>
    <property type="match status" value="1"/>
</dbReference>
<dbReference type="EMBL" id="JAAOAK010000158">
    <property type="protein sequence ID" value="KAF5685691.1"/>
    <property type="molecule type" value="Genomic_DNA"/>
</dbReference>
<evidence type="ECO:0000256" key="16">
    <source>
        <dbReference type="ARBA" id="ARBA00047919"/>
    </source>
</evidence>
<dbReference type="GO" id="GO:0051403">
    <property type="term" value="P:stress-activated MAPK cascade"/>
    <property type="evidence" value="ECO:0007669"/>
    <property type="project" value="InterPro"/>
</dbReference>
<dbReference type="Pfam" id="PF00069">
    <property type="entry name" value="Pkinase"/>
    <property type="match status" value="1"/>
</dbReference>
<keyword evidence="10 24" id="KW-0547">Nucleotide-binding</keyword>
<dbReference type="PANTHER" id="PTHR48016">
    <property type="entry name" value="MAP KINASE KINASE KINASE SSK2-RELATED-RELATED"/>
    <property type="match status" value="1"/>
</dbReference>
<evidence type="ECO:0000256" key="1">
    <source>
        <dbReference type="ARBA" id="ARBA00001947"/>
    </source>
</evidence>
<evidence type="ECO:0000256" key="20">
    <source>
        <dbReference type="ARBA" id="ARBA00065095"/>
    </source>
</evidence>
<keyword evidence="7" id="KW-0723">Serine/threonine-protein kinase</keyword>
<evidence type="ECO:0000256" key="17">
    <source>
        <dbReference type="ARBA" id="ARBA00048130"/>
    </source>
</evidence>
<feature type="compositionally biased region" description="Basic and acidic residues" evidence="25">
    <location>
        <begin position="76"/>
        <end position="91"/>
    </location>
</feature>
<evidence type="ECO:0000256" key="9">
    <source>
        <dbReference type="ARBA" id="ARBA00022723"/>
    </source>
</evidence>
<feature type="domain" description="Protein kinase" evidence="26">
    <location>
        <begin position="1092"/>
        <end position="1361"/>
    </location>
</feature>
<gene>
    <name evidence="28" type="ORF">FDENT_6084</name>
</gene>
<evidence type="ECO:0000256" key="13">
    <source>
        <dbReference type="ARBA" id="ARBA00022833"/>
    </source>
</evidence>
<dbReference type="EC" id="2.7.11.24" evidence="5"/>
<protein>
    <recommendedName>
        <fullName evidence="15">Cytidine aminohydrolase</fullName>
        <ecNumber evidence="5">2.7.11.24</ecNumber>
        <ecNumber evidence="6">3.5.4.5</ecNumber>
    </recommendedName>
</protein>
<dbReference type="PIRSF" id="PIRSF037579">
    <property type="entry name" value="MAPKKK_SSK22"/>
    <property type="match status" value="1"/>
</dbReference>
<comment type="function">
    <text evidence="2">This enzyme scavenges exogenous and endogenous cytidine and 2'-deoxycytidine for UMP synthesis.</text>
</comment>
<feature type="binding site" evidence="24">
    <location>
        <position position="1121"/>
    </location>
    <ligand>
        <name>ATP</name>
        <dbReference type="ChEBI" id="CHEBI:30616"/>
    </ligand>
</feature>
<feature type="compositionally biased region" description="Polar residues" evidence="25">
    <location>
        <begin position="165"/>
        <end position="174"/>
    </location>
</feature>
<keyword evidence="8" id="KW-0808">Transferase</keyword>
<evidence type="ECO:0000256" key="10">
    <source>
        <dbReference type="ARBA" id="ARBA00022741"/>
    </source>
</evidence>
<dbReference type="EC" id="3.5.4.5" evidence="6"/>
<feature type="region of interest" description="Disordered" evidence="25">
    <location>
        <begin position="225"/>
        <end position="253"/>
    </location>
</feature>
<sequence length="1621" mass="183064">MRSISICLHQELPKLNPLSMAIFDSSHIYIFVLLTTTRRDAEGRSYFQLHLGASPDTPIRMTESSPRAVRFSGTEEDGRIDKNRSHRHETPIETNGDPHATERQDELGNLSRYETSGHTGSLTSLLPGTVINGAPKSQRVAAGDDGAAYTPNGSWPQRPLGPARTPSNTYNPATSRKPAHPPVTPSFTESIRSSSKTRPRQSESRFRAQERAYVQKLRQDYSGGYFSSYSNLNGNDSDSEGETPSSEGPYDDRFDQETIMFYGNDNLQPTDEDLKDPENRERLEWHGMLEAVLTGDVVRQEKKRLIGSADQQAGKSAHKTELWLGIRSKVCGRHIPVQRRMLEESRSTLDRTLDEIINFQVKGESEAGKPPYEQVKDMVAKIEMCENLYPSWASLAAEHKAADSATFKEAHDAIISWYNTNEMINTELNILRKWVGNDELDFTRTKQRSPAVNGISSDETSFLDRLMKEDGLQSLYNDDNGNLEKGMLAPISTVISKAKDTLIRNSEPFRKRHLPPYLEELLTLISFPSRLIEEITRTRLAYARRVKESAQQNPLMQDQMISQFQLLLKFAIRIKLECTSIAHPEPGWDLPPCIDESFDQVVLEALKYYFKMLNWKLSGNKNTFKEAELLFQEWDFANEIGSHLQRGHIEVAEQFSSLTFKALNRLSQTFEKELQAKPKETASEMSKRYKACLDSVRVRQRMLQRFTRMLNDNYEHASDYSISFPPETMQKFYDQLVASGHFQVDTRLLEQDNTYVIASPELRERLEDIPVMMAITSKDQFPDELGEQYVLILRPEDPINWFGEVIEVPLRDLNLDLKRGHIRLCASSPQTLHNARRAFLDAVDMHVDLVQESRSNIHKVNSRLTETRRVAYKLSNTFMDSVEIIRKQARGKDCQELIQTCFVFATEFGQRSLLYMDSNRRQMNNLKLTKLALDWVSFICDDCVASDRKTFRWAVLALELAMGMTRGRHILALGEDEYAKLRSKVAGCMSLLISHFDIMGARSNLAAQAEKERIEALVGQFRRLDKNRMLNDEEASRFITEQRMEELERVDEYRREKVAERQGVGRVLEGNNEVDRSLAYLSSSATNVTMRWQQGQFVGGGTFGNVYAAMNLDTGHLMAVKEIRLQDPKLIPQIAEQIREEMGVLEVLDHPNVVSYYGIEVHRDRVYIFMEFCSGGSLASLLEHGRIEDEQVIMVYALQLLEGLVYLHESGIAHRDIKPENILLDHNGIIKYVDFGAAKVIARQGRTLAGEKQATMPNRSMTGTPMYMSPEVIKGENPGKPGAVDIWSLGCVILEMATGRRPWAQLDNEWAIMYNIAQGNPPQLPPTDQLSPQGIDFLKKCFTRDPRNRSSAVELLQHEWITSIRSQVVEPATPSDTSSAQSTPTVSSTSNEMKKKTYKKRKLGTKDMEMIWSGPFKHQSTTARRAVCMSDEFGVLCCSVSYIVYIPSLYTLAGHMMETPETISKGDTAKTAEVCSAHGITSNEFSELRERAVAAKATAYCPYSQFRVGATVLSSEGELTSGANVENAAYPVGTCAERVALGTAVTSGHRGFRAIAVATDIAPPASPCGMCRQFIREFCTLDTPIIMFDKNEDFVIAKLRQLLPMSFGPDQLPPPGAPGTR</sequence>
<dbReference type="InterPro" id="IPR006262">
    <property type="entry name" value="Cyt_deam_tetra"/>
</dbReference>
<dbReference type="PANTHER" id="PTHR48016:SF32">
    <property type="entry name" value="MITOGEN-ACTIVATED PROTEIN KINASE KINASE KINASE 4"/>
    <property type="match status" value="1"/>
</dbReference>
<comment type="function">
    <text evidence="19">Kinase involved in a signal transduction pathway that is activated by changes in the osmolarity of the extracellular environment. Activates the PBS2 MAP kinase kinase by phosphorylation.</text>
</comment>
<feature type="binding site" evidence="22">
    <location>
        <begin position="1524"/>
        <end position="1530"/>
    </location>
    <ligand>
        <name>substrate</name>
    </ligand>
</feature>
<dbReference type="PROSITE" id="PS00108">
    <property type="entry name" value="PROTEIN_KINASE_ST"/>
    <property type="match status" value="1"/>
</dbReference>
<keyword evidence="14 24" id="KW-0067">ATP-binding</keyword>
<feature type="binding site" evidence="23">
    <location>
        <position position="1535"/>
    </location>
    <ligand>
        <name>Zn(2+)</name>
        <dbReference type="ChEBI" id="CHEBI:29105"/>
        <note>catalytic</note>
    </ligand>
</feature>
<organism evidence="28 29">
    <name type="scientific">Fusarium denticulatum</name>
    <dbReference type="NCBI Taxonomy" id="48507"/>
    <lineage>
        <taxon>Eukaryota</taxon>
        <taxon>Fungi</taxon>
        <taxon>Dikarya</taxon>
        <taxon>Ascomycota</taxon>
        <taxon>Pezizomycotina</taxon>
        <taxon>Sordariomycetes</taxon>
        <taxon>Hypocreomycetidae</taxon>
        <taxon>Hypocreales</taxon>
        <taxon>Nectriaceae</taxon>
        <taxon>Fusarium</taxon>
        <taxon>Fusarium fujikuroi species complex</taxon>
    </lineage>
</organism>
<dbReference type="NCBIfam" id="TIGR01354">
    <property type="entry name" value="cyt_deam_tetra"/>
    <property type="match status" value="1"/>
</dbReference>
<dbReference type="InterPro" id="IPR011009">
    <property type="entry name" value="Kinase-like_dom_sf"/>
</dbReference>
<evidence type="ECO:0000256" key="7">
    <source>
        <dbReference type="ARBA" id="ARBA00022527"/>
    </source>
</evidence>
<dbReference type="Gene3D" id="3.40.140.10">
    <property type="entry name" value="Cytidine Deaminase, domain 2"/>
    <property type="match status" value="1"/>
</dbReference>
<evidence type="ECO:0000259" key="26">
    <source>
        <dbReference type="PROSITE" id="PS50011"/>
    </source>
</evidence>
<dbReference type="InterPro" id="IPR017240">
    <property type="entry name" value="MAPKKK_Ssk2/Ssk22"/>
</dbReference>
<evidence type="ECO:0000256" key="6">
    <source>
        <dbReference type="ARBA" id="ARBA00012783"/>
    </source>
</evidence>
<dbReference type="Pfam" id="PF00383">
    <property type="entry name" value="dCMP_cyt_deam_1"/>
    <property type="match status" value="1"/>
</dbReference>
<dbReference type="Gene3D" id="1.10.510.10">
    <property type="entry name" value="Transferase(Phosphotransferase) domain 1"/>
    <property type="match status" value="1"/>
</dbReference>
<dbReference type="SMART" id="SM00220">
    <property type="entry name" value="S_TKc"/>
    <property type="match status" value="1"/>
</dbReference>
<dbReference type="CDD" id="cd06626">
    <property type="entry name" value="STKc_MEKK4"/>
    <property type="match status" value="1"/>
</dbReference>
<keyword evidence="12" id="KW-0378">Hydrolase</keyword>
<evidence type="ECO:0000256" key="23">
    <source>
        <dbReference type="PIRSR" id="PIRSR606262-3"/>
    </source>
</evidence>
<dbReference type="GO" id="GO:0072527">
    <property type="term" value="P:pyrimidine-containing compound metabolic process"/>
    <property type="evidence" value="ECO:0007669"/>
    <property type="project" value="UniProtKB-ARBA"/>
</dbReference>
<keyword evidence="11 28" id="KW-0418">Kinase</keyword>
<feature type="binding site" evidence="23">
    <location>
        <position position="1568"/>
    </location>
    <ligand>
        <name>Zn(2+)</name>
        <dbReference type="ChEBI" id="CHEBI:29105"/>
        <note>catalytic</note>
    </ligand>
</feature>
<dbReference type="CDD" id="cd01283">
    <property type="entry name" value="cytidine_deaminase"/>
    <property type="match status" value="1"/>
</dbReference>
<dbReference type="InterPro" id="IPR017441">
    <property type="entry name" value="Protein_kinase_ATP_BS"/>
</dbReference>
<dbReference type="InterPro" id="IPR016192">
    <property type="entry name" value="APOBEC/CMP_deaminase_Zn-bd"/>
</dbReference>
<evidence type="ECO:0000313" key="28">
    <source>
        <dbReference type="EMBL" id="KAF5685691.1"/>
    </source>
</evidence>
<evidence type="ECO:0000256" key="19">
    <source>
        <dbReference type="ARBA" id="ARBA00056158"/>
    </source>
</evidence>
<evidence type="ECO:0000256" key="4">
    <source>
        <dbReference type="ARBA" id="ARBA00006576"/>
    </source>
</evidence>
<dbReference type="FunFam" id="3.40.140.10:FF:000008">
    <property type="entry name" value="Cytidine deaminase"/>
    <property type="match status" value="1"/>
</dbReference>